<reference evidence="11 12" key="1">
    <citation type="journal article" date="2014" name="Environ. Microbiol.">
        <title>Comparative genomics of the marine bacterial genus Glaciecola reveals the high degree of genomic diversity and genomic characteristic for cold adaptation.</title>
        <authorList>
            <person name="Qin Q.L."/>
            <person name="Xie B.B."/>
            <person name="Yu Y."/>
            <person name="Shu Y.L."/>
            <person name="Rong J.C."/>
            <person name="Zhang Y.J."/>
            <person name="Zhao D.L."/>
            <person name="Chen X.L."/>
            <person name="Zhang X.Y."/>
            <person name="Chen B."/>
            <person name="Zhou B.C."/>
            <person name="Zhang Y.Z."/>
        </authorList>
    </citation>
    <scope>NUCLEOTIDE SEQUENCE [LARGE SCALE GENOMIC DNA]</scope>
    <source>
        <strain evidence="11 12">NO2</strain>
    </source>
</reference>
<proteinExistence type="inferred from homology"/>
<evidence type="ECO:0000256" key="3">
    <source>
        <dbReference type="ARBA" id="ARBA00022475"/>
    </source>
</evidence>
<dbReference type="Pfam" id="PF00924">
    <property type="entry name" value="MS_channel_2nd"/>
    <property type="match status" value="1"/>
</dbReference>
<keyword evidence="6 7" id="KW-0472">Membrane</keyword>
<feature type="transmembrane region" description="Helical" evidence="7">
    <location>
        <begin position="92"/>
        <end position="112"/>
    </location>
</feature>
<dbReference type="SUPFAM" id="SSF50182">
    <property type="entry name" value="Sm-like ribonucleoproteins"/>
    <property type="match status" value="1"/>
</dbReference>
<dbReference type="InterPro" id="IPR010920">
    <property type="entry name" value="LSM_dom_sf"/>
</dbReference>
<evidence type="ECO:0000256" key="2">
    <source>
        <dbReference type="ARBA" id="ARBA00008017"/>
    </source>
</evidence>
<organism evidence="11 12">
    <name type="scientific">Paraglaciecola agarilytica NO2</name>
    <dbReference type="NCBI Taxonomy" id="1125747"/>
    <lineage>
        <taxon>Bacteria</taxon>
        <taxon>Pseudomonadati</taxon>
        <taxon>Pseudomonadota</taxon>
        <taxon>Gammaproteobacteria</taxon>
        <taxon>Alteromonadales</taxon>
        <taxon>Alteromonadaceae</taxon>
        <taxon>Paraglaciecola</taxon>
    </lineage>
</organism>
<keyword evidence="7" id="KW-0406">Ion transport</keyword>
<evidence type="ECO:0000256" key="5">
    <source>
        <dbReference type="ARBA" id="ARBA00022989"/>
    </source>
</evidence>
<evidence type="ECO:0000313" key="11">
    <source>
        <dbReference type="EMBL" id="GAC06065.1"/>
    </source>
</evidence>
<comment type="subunit">
    <text evidence="7">Homoheptamer.</text>
</comment>
<dbReference type="InterPro" id="IPR011066">
    <property type="entry name" value="MscS_channel_C_sf"/>
</dbReference>
<keyword evidence="5 7" id="KW-1133">Transmembrane helix</keyword>
<dbReference type="Gene3D" id="3.30.70.100">
    <property type="match status" value="1"/>
</dbReference>
<feature type="transmembrane region" description="Helical" evidence="7">
    <location>
        <begin position="139"/>
        <end position="160"/>
    </location>
</feature>
<comment type="function">
    <text evidence="7">Mechanosensitive channel that participates in the regulation of osmotic pressure changes within the cell, opening in response to stretch forces in the membrane lipid bilayer, without the need for other proteins. Contributes to normal resistance to hypoosmotic shock. Forms an ion channel of 1.0 nanosiemens conductance with a slight preference for anions.</text>
</comment>
<keyword evidence="7" id="KW-0407">Ion channel</keyword>
<dbReference type="InterPro" id="IPR049278">
    <property type="entry name" value="MS_channel_C"/>
</dbReference>
<evidence type="ECO:0000256" key="7">
    <source>
        <dbReference type="RuleBase" id="RU369025"/>
    </source>
</evidence>
<evidence type="ECO:0000259" key="10">
    <source>
        <dbReference type="Pfam" id="PF21088"/>
    </source>
</evidence>
<evidence type="ECO:0000256" key="6">
    <source>
        <dbReference type="ARBA" id="ARBA00023136"/>
    </source>
</evidence>
<keyword evidence="4 7" id="KW-0812">Transmembrane</keyword>
<comment type="caution">
    <text evidence="11">The sequence shown here is derived from an EMBL/GenBank/DDBJ whole genome shotgun (WGS) entry which is preliminary data.</text>
</comment>
<comment type="similarity">
    <text evidence="2 7">Belongs to the MscS (TC 1.A.23) family.</text>
</comment>
<accession>A0ABQ0I9L4</accession>
<dbReference type="PANTHER" id="PTHR30221">
    <property type="entry name" value="SMALL-CONDUCTANCE MECHANOSENSITIVE CHANNEL"/>
    <property type="match status" value="1"/>
</dbReference>
<feature type="domain" description="Mechanosensitive ion channel transmembrane helices 2/3" evidence="10">
    <location>
        <begin position="142"/>
        <end position="183"/>
    </location>
</feature>
<keyword evidence="3" id="KW-1003">Cell membrane</keyword>
<gene>
    <name evidence="11" type="ORF">GAGA_3231</name>
</gene>
<evidence type="ECO:0000313" key="12">
    <source>
        <dbReference type="Proteomes" id="UP000008372"/>
    </source>
</evidence>
<comment type="caution">
    <text evidence="7">Lacks conserved residue(s) required for the propagation of feature annotation.</text>
</comment>
<keyword evidence="7" id="KW-0997">Cell inner membrane</keyword>
<feature type="domain" description="Mechanosensitive ion channel MscS C-terminal" evidence="9">
    <location>
        <begin position="262"/>
        <end position="344"/>
    </location>
</feature>
<dbReference type="EMBL" id="BAEK01000051">
    <property type="protein sequence ID" value="GAC06065.1"/>
    <property type="molecule type" value="Genomic_DNA"/>
</dbReference>
<feature type="transmembrane region" description="Helical" evidence="7">
    <location>
        <begin position="63"/>
        <end position="86"/>
    </location>
</feature>
<feature type="transmembrane region" description="Helical" evidence="7">
    <location>
        <begin position="166"/>
        <end position="182"/>
    </location>
</feature>
<comment type="subcellular location">
    <subcellularLocation>
        <location evidence="7">Cell inner membrane</location>
        <topology evidence="7">Multi-pass membrane protein</topology>
    </subcellularLocation>
    <subcellularLocation>
        <location evidence="1">Cell membrane</location>
        <topology evidence="1">Multi-pass membrane protein</topology>
    </subcellularLocation>
</comment>
<sequence>MFEQLNQAITPFLEIFGDNIYTQAGLVIALSFIVASIFKYVLMVGLKAFIARIHVSLDSSFLNLLHTPIYYSLLLMGFSSAASIVAPSELSGYIIFSSLQSVAILIWTAFFMRANHVVLRKIALNPNRFHAVNNKTLPLFLNLVNIIILVLCVYFVFSVWGVDMTAWLASAGIVGIAVGFAAKDTLANLFSGVFIMADAPYKIGDYIVLDSGERGEVTHIGMRSTRMLTREDVEVTIPNSVMGNSKIINESGGPHEKSRCRVPVGVSYDADIDEVREVLMQIALTEKEYVCEDPEPRVRFRRYGASALEFELLVWITKPALRGRVIDILNSEIFKQFRQRKIEIPYSKHDLYIKEMPKKYAGEPKGEAE</sequence>
<feature type="domain" description="Mechanosensitive ion channel MscS" evidence="8">
    <location>
        <begin position="184"/>
        <end position="251"/>
    </location>
</feature>
<dbReference type="SUPFAM" id="SSF82689">
    <property type="entry name" value="Mechanosensitive channel protein MscS (YggB), C-terminal domain"/>
    <property type="match status" value="1"/>
</dbReference>
<dbReference type="InterPro" id="IPR049142">
    <property type="entry name" value="MS_channel_1st"/>
</dbReference>
<dbReference type="Proteomes" id="UP000008372">
    <property type="component" value="Unassembled WGS sequence"/>
</dbReference>
<evidence type="ECO:0000259" key="9">
    <source>
        <dbReference type="Pfam" id="PF21082"/>
    </source>
</evidence>
<evidence type="ECO:0000256" key="4">
    <source>
        <dbReference type="ARBA" id="ARBA00022692"/>
    </source>
</evidence>
<dbReference type="Gene3D" id="2.30.30.60">
    <property type="match status" value="1"/>
</dbReference>
<dbReference type="InterPro" id="IPR011014">
    <property type="entry name" value="MscS_channel_TM-2"/>
</dbReference>
<dbReference type="Gene3D" id="1.10.287.1260">
    <property type="match status" value="1"/>
</dbReference>
<keyword evidence="12" id="KW-1185">Reference proteome</keyword>
<name>A0ABQ0I9L4_9ALTE</name>
<protein>
    <recommendedName>
        <fullName evidence="7">Small-conductance mechanosensitive channel</fullName>
    </recommendedName>
</protein>
<feature type="transmembrane region" description="Helical" evidence="7">
    <location>
        <begin position="20"/>
        <end position="42"/>
    </location>
</feature>
<dbReference type="InterPro" id="IPR023408">
    <property type="entry name" value="MscS_beta-dom_sf"/>
</dbReference>
<dbReference type="Pfam" id="PF21082">
    <property type="entry name" value="MS_channel_3rd"/>
    <property type="match status" value="1"/>
</dbReference>
<dbReference type="PANTHER" id="PTHR30221:SF1">
    <property type="entry name" value="SMALL-CONDUCTANCE MECHANOSENSITIVE CHANNEL"/>
    <property type="match status" value="1"/>
</dbReference>
<keyword evidence="7" id="KW-0813">Transport</keyword>
<dbReference type="InterPro" id="IPR006685">
    <property type="entry name" value="MscS_channel_2nd"/>
</dbReference>
<dbReference type="Pfam" id="PF21088">
    <property type="entry name" value="MS_channel_1st"/>
    <property type="match status" value="1"/>
</dbReference>
<dbReference type="RefSeq" id="WP_008304916.1">
    <property type="nucleotide sequence ID" value="NZ_BAEK01000051.1"/>
</dbReference>
<dbReference type="SUPFAM" id="SSF82861">
    <property type="entry name" value="Mechanosensitive channel protein MscS (YggB), transmembrane region"/>
    <property type="match status" value="1"/>
</dbReference>
<evidence type="ECO:0000259" key="8">
    <source>
        <dbReference type="Pfam" id="PF00924"/>
    </source>
</evidence>
<evidence type="ECO:0000256" key="1">
    <source>
        <dbReference type="ARBA" id="ARBA00004651"/>
    </source>
</evidence>
<dbReference type="InterPro" id="IPR045275">
    <property type="entry name" value="MscS_archaea/bacteria_type"/>
</dbReference>